<evidence type="ECO:0000313" key="2">
    <source>
        <dbReference type="EMBL" id="GAA0472151.1"/>
    </source>
</evidence>
<dbReference type="GeneID" id="71763450"/>
<keyword evidence="3" id="KW-0614">Plasmid</keyword>
<dbReference type="RefSeq" id="WP_244706258.1">
    <property type="nucleotide sequence ID" value="NZ_BAAADN010000055.1"/>
</dbReference>
<gene>
    <name evidence="2" type="ORF">GCM10008985_31160</name>
    <name evidence="3" type="ORF">MUK72_16340</name>
</gene>
<organism evidence="2 5">
    <name type="scientific">Halococcus dombrowskii</name>
    <dbReference type="NCBI Taxonomy" id="179637"/>
    <lineage>
        <taxon>Archaea</taxon>
        <taxon>Methanobacteriati</taxon>
        <taxon>Methanobacteriota</taxon>
        <taxon>Stenosarchaea group</taxon>
        <taxon>Halobacteria</taxon>
        <taxon>Halobacteriales</taxon>
        <taxon>Halococcaceae</taxon>
        <taxon>Halococcus</taxon>
    </lineage>
</organism>
<dbReference type="EMBL" id="BAAADN010000055">
    <property type="protein sequence ID" value="GAA0472151.1"/>
    <property type="molecule type" value="Genomic_DNA"/>
</dbReference>
<reference evidence="2" key="1">
    <citation type="journal article" date="2014" name="Int. J. Syst. Evol. Microbiol.">
        <title>Complete genome sequence of Corynebacterium casei LMG S-19264T (=DSM 44701T), isolated from a smear-ripened cheese.</title>
        <authorList>
            <consortium name="US DOE Joint Genome Institute (JGI-PGF)"/>
            <person name="Walter F."/>
            <person name="Albersmeier A."/>
            <person name="Kalinowski J."/>
            <person name="Ruckert C."/>
        </authorList>
    </citation>
    <scope>NUCLEOTIDE SEQUENCE</scope>
    <source>
        <strain evidence="2">JCM 12289</strain>
    </source>
</reference>
<geneLocation type="plasmid" evidence="3 4">
    <name>unnamed2</name>
</geneLocation>
<feature type="region of interest" description="Disordered" evidence="1">
    <location>
        <begin position="62"/>
        <end position="93"/>
    </location>
</feature>
<dbReference type="Proteomes" id="UP000830542">
    <property type="component" value="Plasmid unnamed2"/>
</dbReference>
<sequence>MGHAPPTTVRQLADETGISNETTEFAADMADAVSRSGVVDDSLPSAVAAGCLHAAVRALGAETSDARSRCREPKPNHNWNHQVRHNRSDNGSTEMTISKAASITPASLRKHSREAATIYLDSDAEMADARTRQRLTRLTLR</sequence>
<accession>A0AAV3SJA3</accession>
<evidence type="ECO:0000313" key="5">
    <source>
        <dbReference type="Proteomes" id="UP001500962"/>
    </source>
</evidence>
<dbReference type="KEGG" id="hdo:MUK72_16340"/>
<reference evidence="2" key="3">
    <citation type="submission" date="2023-12" db="EMBL/GenBank/DDBJ databases">
        <authorList>
            <person name="Sun Q."/>
            <person name="Inoue M."/>
        </authorList>
    </citation>
    <scope>NUCLEOTIDE SEQUENCE</scope>
    <source>
        <strain evidence="2">JCM 12289</strain>
    </source>
</reference>
<dbReference type="CDD" id="cd00043">
    <property type="entry name" value="CYCLIN_SF"/>
    <property type="match status" value="1"/>
</dbReference>
<dbReference type="EMBL" id="CP095007">
    <property type="protein sequence ID" value="UOO97013.1"/>
    <property type="molecule type" value="Genomic_DNA"/>
</dbReference>
<name>A0AAV3SJA3_HALDO</name>
<protein>
    <submittedName>
        <fullName evidence="2">Uncharacterized protein</fullName>
    </submittedName>
</protein>
<evidence type="ECO:0000313" key="4">
    <source>
        <dbReference type="Proteomes" id="UP000830542"/>
    </source>
</evidence>
<reference evidence="3" key="2">
    <citation type="submission" date="2022-04" db="EMBL/GenBank/DDBJ databases">
        <title>Sequencing and genomic assembly of Halococcus dombrowskii.</title>
        <authorList>
            <person name="Lim S.W."/>
            <person name="MacLea K.S."/>
        </authorList>
    </citation>
    <scope>NUCLEOTIDE SEQUENCE</scope>
    <source>
        <strain evidence="3">H4</strain>
        <plasmid evidence="3">unnamed2</plasmid>
    </source>
</reference>
<dbReference type="Proteomes" id="UP001500962">
    <property type="component" value="Unassembled WGS sequence"/>
</dbReference>
<evidence type="ECO:0000313" key="3">
    <source>
        <dbReference type="EMBL" id="UOO97013.1"/>
    </source>
</evidence>
<dbReference type="Gene3D" id="1.10.472.10">
    <property type="entry name" value="Cyclin-like"/>
    <property type="match status" value="1"/>
</dbReference>
<dbReference type="AlphaFoldDB" id="A0AAV3SJA3"/>
<proteinExistence type="predicted"/>
<evidence type="ECO:0000256" key="1">
    <source>
        <dbReference type="SAM" id="MobiDB-lite"/>
    </source>
</evidence>
<feature type="compositionally biased region" description="Basic and acidic residues" evidence="1">
    <location>
        <begin position="64"/>
        <end position="75"/>
    </location>
</feature>
<keyword evidence="4" id="KW-1185">Reference proteome</keyword>